<proteinExistence type="predicted"/>
<dbReference type="AlphaFoldDB" id="A0A0H5R4K2"/>
<feature type="chain" id="PRO_5005223793" evidence="1">
    <location>
        <begin position="21"/>
        <end position="422"/>
    </location>
</feature>
<protein>
    <submittedName>
        <fullName evidence="2">Uncharacterized protein</fullName>
    </submittedName>
</protein>
<keyword evidence="1" id="KW-0732">Signal</keyword>
<organism evidence="2">
    <name type="scientific">Spongospora subterranea</name>
    <dbReference type="NCBI Taxonomy" id="70186"/>
    <lineage>
        <taxon>Eukaryota</taxon>
        <taxon>Sar</taxon>
        <taxon>Rhizaria</taxon>
        <taxon>Endomyxa</taxon>
        <taxon>Phytomyxea</taxon>
        <taxon>Plasmodiophorida</taxon>
        <taxon>Plasmodiophoridae</taxon>
        <taxon>Spongospora</taxon>
    </lineage>
</organism>
<evidence type="ECO:0000256" key="1">
    <source>
        <dbReference type="SAM" id="SignalP"/>
    </source>
</evidence>
<sequence length="422" mass="47978">MTSWLLLPLLVLAFAPHVLSVVLHQPLVKYAPSDFYSNPVRNAELKGWQAEPIGIEPRPIKHFVMLKNIHIDWQCNIIISMKELSEELYQQVLLESRPYRNCPYSIIPQVATIGDVEIMFMPEDKDLHSLTQAVFNSQRIRTLAVRQQAKTFNMDGIYRPCPNSFQIAFQEYGTNGHRTLQNGDLTNCVPAEWPADFIFDQQRDQLLMVANQCGDLFSFYPGATFNIGGTAWLYDPDTRKVLTLTKMPPGRPAYISKPSSNLDILEDRIPLEFHPNYEELPQDMLSKLKNGFVDWSHTALRACIRQTGLYDEDVRQGAGADLIQAFLETKPKLMHLEDWISNTIAPSVNFNIVFKVKGISQLNTDALKFDREEGVVSAQFEDVSDEDHYAIENASDILFPSSLRANLSTRPVPPVDDFMPSN</sequence>
<name>A0A0H5R4K2_9EUKA</name>
<reference evidence="2" key="1">
    <citation type="submission" date="2015-04" db="EMBL/GenBank/DDBJ databases">
        <title>The genome sequence of the plant pathogenic Rhizarian Plasmodiophora brassicae reveals insights in its biotrophic life cycle and the origin of chitin synthesis.</title>
        <authorList>
            <person name="Schwelm A."/>
            <person name="Fogelqvist J."/>
            <person name="Knaust A."/>
            <person name="Julke S."/>
            <person name="Lilja T."/>
            <person name="Dhandapani V."/>
            <person name="Bonilla-Rosso G."/>
            <person name="Karlsson M."/>
            <person name="Shevchenko A."/>
            <person name="Choi S.R."/>
            <person name="Kim H.G."/>
            <person name="Park J.Y."/>
            <person name="Lim Y.P."/>
            <person name="Ludwig-Muller J."/>
            <person name="Dixelius C."/>
        </authorList>
    </citation>
    <scope>NUCLEOTIDE SEQUENCE</scope>
    <source>
        <tissue evidence="2">Potato root galls</tissue>
    </source>
</reference>
<feature type="signal peptide" evidence="1">
    <location>
        <begin position="1"/>
        <end position="20"/>
    </location>
</feature>
<accession>A0A0H5R4K2</accession>
<dbReference type="EMBL" id="HACM01008315">
    <property type="protein sequence ID" value="CRZ08757.1"/>
    <property type="molecule type" value="Transcribed_RNA"/>
</dbReference>
<evidence type="ECO:0000313" key="2">
    <source>
        <dbReference type="EMBL" id="CRZ08757.1"/>
    </source>
</evidence>